<feature type="compositionally biased region" description="Basic and acidic residues" evidence="1">
    <location>
        <begin position="38"/>
        <end position="48"/>
    </location>
</feature>
<dbReference type="GO" id="GO:0007005">
    <property type="term" value="P:mitochondrion organization"/>
    <property type="evidence" value="ECO:0007669"/>
    <property type="project" value="InterPro"/>
</dbReference>
<dbReference type="GO" id="GO:0005634">
    <property type="term" value="C:nucleus"/>
    <property type="evidence" value="ECO:0007669"/>
    <property type="project" value="TreeGrafter"/>
</dbReference>
<protein>
    <recommendedName>
        <fullName evidence="4">CHCH domain-containing protein</fullName>
    </recommendedName>
</protein>
<accession>V4MAN0</accession>
<dbReference type="EMBL" id="KI517953">
    <property type="protein sequence ID" value="ESQ28241.1"/>
    <property type="molecule type" value="Genomic_DNA"/>
</dbReference>
<dbReference type="eggNOG" id="KOG4090">
    <property type="taxonomic scope" value="Eukaryota"/>
</dbReference>
<feature type="region of interest" description="Disordered" evidence="1">
    <location>
        <begin position="1"/>
        <end position="60"/>
    </location>
</feature>
<dbReference type="AlphaFoldDB" id="V4MAN0"/>
<organism evidence="2 3">
    <name type="scientific">Eutrema salsugineum</name>
    <name type="common">Saltwater cress</name>
    <name type="synonym">Sisymbrium salsugineum</name>
    <dbReference type="NCBI Taxonomy" id="72664"/>
    <lineage>
        <taxon>Eukaryota</taxon>
        <taxon>Viridiplantae</taxon>
        <taxon>Streptophyta</taxon>
        <taxon>Embryophyta</taxon>
        <taxon>Tracheophyta</taxon>
        <taxon>Spermatophyta</taxon>
        <taxon>Magnoliopsida</taxon>
        <taxon>eudicotyledons</taxon>
        <taxon>Gunneridae</taxon>
        <taxon>Pentapetalae</taxon>
        <taxon>rosids</taxon>
        <taxon>malvids</taxon>
        <taxon>Brassicales</taxon>
        <taxon>Brassicaceae</taxon>
        <taxon>Eutremeae</taxon>
        <taxon>Eutrema</taxon>
    </lineage>
</organism>
<dbReference type="Proteomes" id="UP000030689">
    <property type="component" value="Unassembled WGS sequence"/>
</dbReference>
<sequence length="166" mass="18424">MGRRSGGGGGRSSSRSYSSGWPKFRSTPSHRKKPSPKPVKDEKDEKAHPPSRVETTHGETRSGRFFSSIVDGFGWGSGNAMGHRFVESIFGPRTIKTEIVLPEKVEVAAVSAKDNNDKFKDYTESCSISYNAFQDCLNVEGNNLSKCHIFMDSLFECRKNSSSFNF</sequence>
<proteinExistence type="predicted"/>
<dbReference type="InterPro" id="IPR055304">
    <property type="entry name" value="CHCHD2/10-like"/>
</dbReference>
<keyword evidence="3" id="KW-1185">Reference proteome</keyword>
<evidence type="ECO:0000313" key="2">
    <source>
        <dbReference type="EMBL" id="ESQ28241.1"/>
    </source>
</evidence>
<evidence type="ECO:0008006" key="4">
    <source>
        <dbReference type="Google" id="ProtNLM"/>
    </source>
</evidence>
<gene>
    <name evidence="2" type="ORF">EUTSA_v10019238mg</name>
</gene>
<feature type="compositionally biased region" description="Gly residues" evidence="1">
    <location>
        <begin position="1"/>
        <end position="11"/>
    </location>
</feature>
<evidence type="ECO:0000256" key="1">
    <source>
        <dbReference type="SAM" id="MobiDB-lite"/>
    </source>
</evidence>
<dbReference type="PANTHER" id="PTHR13523:SF14">
    <property type="entry name" value="CHCH DOMAIN-CONTAINING PROTEIN"/>
    <property type="match status" value="1"/>
</dbReference>
<name>V4MAN0_EUTSA</name>
<dbReference type="GO" id="GO:0005739">
    <property type="term" value="C:mitochondrion"/>
    <property type="evidence" value="ECO:0007669"/>
    <property type="project" value="TreeGrafter"/>
</dbReference>
<dbReference type="Gramene" id="ESQ28241">
    <property type="protein sequence ID" value="ESQ28241"/>
    <property type="gene ID" value="EUTSA_v10019238mg"/>
</dbReference>
<dbReference type="OrthoDB" id="1106148at2759"/>
<dbReference type="STRING" id="72664.V4MAN0"/>
<reference evidence="2 3" key="1">
    <citation type="journal article" date="2013" name="Front. Plant Sci.">
        <title>The Reference Genome of the Halophytic Plant Eutrema salsugineum.</title>
        <authorList>
            <person name="Yang R."/>
            <person name="Jarvis D.E."/>
            <person name="Chen H."/>
            <person name="Beilstein M.A."/>
            <person name="Grimwood J."/>
            <person name="Jenkins J."/>
            <person name="Shu S."/>
            <person name="Prochnik S."/>
            <person name="Xin M."/>
            <person name="Ma C."/>
            <person name="Schmutz J."/>
            <person name="Wing R.A."/>
            <person name="Mitchell-Olds T."/>
            <person name="Schumaker K.S."/>
            <person name="Wang X."/>
        </authorList>
    </citation>
    <scope>NUCLEOTIDE SEQUENCE [LARGE SCALE GENOMIC DNA]</scope>
</reference>
<dbReference type="KEGG" id="eus:EUTSA_v10019238mg"/>
<dbReference type="OMA" id="HWGAGNA"/>
<dbReference type="PANTHER" id="PTHR13523">
    <property type="entry name" value="COILED-COIL-HELIX-COILED-COIL-HELIX DOMAIN CONTAINING 2/NUR77"/>
    <property type="match status" value="1"/>
</dbReference>
<evidence type="ECO:0000313" key="3">
    <source>
        <dbReference type="Proteomes" id="UP000030689"/>
    </source>
</evidence>